<dbReference type="GO" id="GO:0007635">
    <property type="term" value="P:chemosensory behavior"/>
    <property type="evidence" value="ECO:0007669"/>
    <property type="project" value="TreeGrafter"/>
</dbReference>
<dbReference type="Pfam" id="PF08395">
    <property type="entry name" value="7tm_7"/>
    <property type="match status" value="1"/>
</dbReference>
<keyword evidence="3 8" id="KW-0812">Transmembrane</keyword>
<feature type="non-terminal residue" evidence="9">
    <location>
        <position position="455"/>
    </location>
</feature>
<feature type="transmembrane region" description="Helical" evidence="8">
    <location>
        <begin position="219"/>
        <end position="240"/>
    </location>
</feature>
<feature type="transmembrane region" description="Helical" evidence="8">
    <location>
        <begin position="92"/>
        <end position="109"/>
    </location>
</feature>
<comment type="function">
    <text evidence="8">Gustatory receptor which mediates acceptance or avoidance behavior, depending on its substrates.</text>
</comment>
<keyword evidence="2 8" id="KW-1003">Cell membrane</keyword>
<dbReference type="EMBL" id="QDEB01059726">
    <property type="protein sequence ID" value="RZC36689.1"/>
    <property type="molecule type" value="Genomic_DNA"/>
</dbReference>
<feature type="transmembrane region" description="Helical" evidence="8">
    <location>
        <begin position="167"/>
        <end position="187"/>
    </location>
</feature>
<comment type="similarity">
    <text evidence="8">Belongs to the insect chemoreceptor superfamily. Gustatory receptor (GR) family.</text>
</comment>
<organism evidence="9 10">
    <name type="scientific">Asbolus verrucosus</name>
    <name type="common">Desert ironclad beetle</name>
    <dbReference type="NCBI Taxonomy" id="1661398"/>
    <lineage>
        <taxon>Eukaryota</taxon>
        <taxon>Metazoa</taxon>
        <taxon>Ecdysozoa</taxon>
        <taxon>Arthropoda</taxon>
        <taxon>Hexapoda</taxon>
        <taxon>Insecta</taxon>
        <taxon>Pterygota</taxon>
        <taxon>Neoptera</taxon>
        <taxon>Endopterygota</taxon>
        <taxon>Coleoptera</taxon>
        <taxon>Polyphaga</taxon>
        <taxon>Cucujiformia</taxon>
        <taxon>Tenebrionidae</taxon>
        <taxon>Pimeliinae</taxon>
        <taxon>Asbolus</taxon>
    </lineage>
</organism>
<comment type="subcellular location">
    <subcellularLocation>
        <location evidence="1 8">Cell membrane</location>
        <topology evidence="1 8">Multi-pass membrane protein</topology>
    </subcellularLocation>
</comment>
<reference evidence="9 10" key="1">
    <citation type="submission" date="2017-03" db="EMBL/GenBank/DDBJ databases">
        <title>Genome of the blue death feigning beetle - Asbolus verrucosus.</title>
        <authorList>
            <person name="Rider S.D."/>
        </authorList>
    </citation>
    <scope>NUCLEOTIDE SEQUENCE [LARGE SCALE GENOMIC DNA]</scope>
    <source>
        <strain evidence="9">Butters</strain>
        <tissue evidence="9">Head and leg muscle</tissue>
    </source>
</reference>
<name>A0A482VW56_ASBVE</name>
<sequence>MEWYQIEKKMKQIFKWKSYKNVKIFIICEILFNISIWVYVIFYNLCYNTMHKYTLEISEKMDDIFKHESKNDTALCEMEKVYNAVLVACKEVQLIFSVSLLIQFAMFLMCPRPVDEKIKNEDKSIFAKLFLYIYNILSIGVIIYFIVETSNYNISPDINIFIQLATLLFNVVNNISMLATVLFYLYYQNKFTEIVCRLYKIETKFKKLFKWKSYKNVKIFIVSELLFVIILWISFFINYIGQCETVILKCVKNWIVLYTSTKMSQVMLVEFCTFVIILRQKLTIINENIKELFTEKNHDNKSEITEIYYEKTLSEIEKIYNEIITACTEVQSIFSVPLLMKIASQFVSVFSALYFAVFGYLADGHLVTPKGIKDVVLSLIIIFICAVEILTTIAVCELTVLEYKRTGKLIYRTSLAKNNVMLMKRINLFSLQLLHKDFDFHASGFFKINGSLLQT</sequence>
<evidence type="ECO:0000256" key="4">
    <source>
        <dbReference type="ARBA" id="ARBA00022989"/>
    </source>
</evidence>
<feature type="transmembrane region" description="Helical" evidence="8">
    <location>
        <begin position="255"/>
        <end position="278"/>
    </location>
</feature>
<dbReference type="PANTHER" id="PTHR21143:SF133">
    <property type="entry name" value="GUSTATORY AND PHEROMONE RECEPTOR 32A-RELATED"/>
    <property type="match status" value="1"/>
</dbReference>
<dbReference type="GO" id="GO:0050909">
    <property type="term" value="P:sensory perception of taste"/>
    <property type="evidence" value="ECO:0007669"/>
    <property type="project" value="InterPro"/>
</dbReference>
<proteinExistence type="inferred from homology"/>
<keyword evidence="10" id="KW-1185">Reference proteome</keyword>
<dbReference type="GO" id="GO:0005886">
    <property type="term" value="C:plasma membrane"/>
    <property type="evidence" value="ECO:0007669"/>
    <property type="project" value="UniProtKB-SubCell"/>
</dbReference>
<feature type="transmembrane region" description="Helical" evidence="8">
    <location>
        <begin position="375"/>
        <end position="401"/>
    </location>
</feature>
<dbReference type="GO" id="GO:0043025">
    <property type="term" value="C:neuronal cell body"/>
    <property type="evidence" value="ECO:0007669"/>
    <property type="project" value="TreeGrafter"/>
</dbReference>
<protein>
    <recommendedName>
        <fullName evidence="8">Gustatory receptor</fullName>
    </recommendedName>
</protein>
<evidence type="ECO:0000256" key="1">
    <source>
        <dbReference type="ARBA" id="ARBA00004651"/>
    </source>
</evidence>
<dbReference type="InterPro" id="IPR013604">
    <property type="entry name" value="7TM_chemorcpt"/>
</dbReference>
<dbReference type="GO" id="GO:0008049">
    <property type="term" value="P:male courtship behavior"/>
    <property type="evidence" value="ECO:0007669"/>
    <property type="project" value="TreeGrafter"/>
</dbReference>
<evidence type="ECO:0000256" key="5">
    <source>
        <dbReference type="ARBA" id="ARBA00023136"/>
    </source>
</evidence>
<evidence type="ECO:0000256" key="7">
    <source>
        <dbReference type="ARBA" id="ARBA00023224"/>
    </source>
</evidence>
<dbReference type="OrthoDB" id="6366728at2759"/>
<dbReference type="PANTHER" id="PTHR21143">
    <property type="entry name" value="INVERTEBRATE GUSTATORY RECEPTOR"/>
    <property type="match status" value="1"/>
</dbReference>
<feature type="transmembrane region" description="Helical" evidence="8">
    <location>
        <begin position="21"/>
        <end position="42"/>
    </location>
</feature>
<dbReference type="AlphaFoldDB" id="A0A482VW56"/>
<dbReference type="GO" id="GO:0007165">
    <property type="term" value="P:signal transduction"/>
    <property type="evidence" value="ECO:0007669"/>
    <property type="project" value="UniProtKB-KW"/>
</dbReference>
<comment type="caution">
    <text evidence="9">The sequence shown here is derived from an EMBL/GenBank/DDBJ whole genome shotgun (WGS) entry which is preliminary data.</text>
</comment>
<keyword evidence="7 8" id="KW-0807">Transducer</keyword>
<keyword evidence="5 8" id="KW-0472">Membrane</keyword>
<keyword evidence="6 8" id="KW-0675">Receptor</keyword>
<dbReference type="STRING" id="1661398.A0A482VW56"/>
<evidence type="ECO:0000256" key="6">
    <source>
        <dbReference type="ARBA" id="ARBA00023170"/>
    </source>
</evidence>
<dbReference type="Proteomes" id="UP000292052">
    <property type="component" value="Unassembled WGS sequence"/>
</dbReference>
<evidence type="ECO:0000313" key="10">
    <source>
        <dbReference type="Proteomes" id="UP000292052"/>
    </source>
</evidence>
<evidence type="ECO:0000256" key="2">
    <source>
        <dbReference type="ARBA" id="ARBA00022475"/>
    </source>
</evidence>
<feature type="transmembrane region" description="Helical" evidence="8">
    <location>
        <begin position="342"/>
        <end position="363"/>
    </location>
</feature>
<evidence type="ECO:0000256" key="8">
    <source>
        <dbReference type="RuleBase" id="RU363108"/>
    </source>
</evidence>
<dbReference type="GO" id="GO:0030425">
    <property type="term" value="C:dendrite"/>
    <property type="evidence" value="ECO:0007669"/>
    <property type="project" value="TreeGrafter"/>
</dbReference>
<feature type="transmembrane region" description="Helical" evidence="8">
    <location>
        <begin position="129"/>
        <end position="147"/>
    </location>
</feature>
<accession>A0A482VW56</accession>
<comment type="caution">
    <text evidence="8">Lacks conserved residue(s) required for the propagation of feature annotation.</text>
</comment>
<evidence type="ECO:0000256" key="3">
    <source>
        <dbReference type="ARBA" id="ARBA00022692"/>
    </source>
</evidence>
<dbReference type="GO" id="GO:0030424">
    <property type="term" value="C:axon"/>
    <property type="evidence" value="ECO:0007669"/>
    <property type="project" value="TreeGrafter"/>
</dbReference>
<keyword evidence="4 8" id="KW-1133">Transmembrane helix</keyword>
<evidence type="ECO:0000313" key="9">
    <source>
        <dbReference type="EMBL" id="RZC36689.1"/>
    </source>
</evidence>
<gene>
    <name evidence="9" type="ORF">BDFB_007902</name>
</gene>